<feature type="compositionally biased region" description="Low complexity" evidence="4">
    <location>
        <begin position="113"/>
        <end position="151"/>
    </location>
</feature>
<dbReference type="InterPro" id="IPR007282">
    <property type="entry name" value="NOT2/3/5_C"/>
</dbReference>
<organism evidence="6 7">
    <name type="scientific">Acrodontium crateriforme</name>
    <dbReference type="NCBI Taxonomy" id="150365"/>
    <lineage>
        <taxon>Eukaryota</taxon>
        <taxon>Fungi</taxon>
        <taxon>Dikarya</taxon>
        <taxon>Ascomycota</taxon>
        <taxon>Pezizomycotina</taxon>
        <taxon>Dothideomycetes</taxon>
        <taxon>Dothideomycetidae</taxon>
        <taxon>Mycosphaerellales</taxon>
        <taxon>Teratosphaeriaceae</taxon>
        <taxon>Acrodontium</taxon>
    </lineage>
</organism>
<protein>
    <recommendedName>
        <fullName evidence="5">NOT2/NOT3/NOT5 C-terminal domain-containing protein</fullName>
    </recommendedName>
</protein>
<keyword evidence="7" id="KW-1185">Reference proteome</keyword>
<feature type="region of interest" description="Disordered" evidence="4">
    <location>
        <begin position="224"/>
        <end position="255"/>
    </location>
</feature>
<feature type="compositionally biased region" description="Polar residues" evidence="4">
    <location>
        <begin position="1"/>
        <end position="41"/>
    </location>
</feature>
<keyword evidence="2" id="KW-0805">Transcription regulation</keyword>
<evidence type="ECO:0000256" key="3">
    <source>
        <dbReference type="ARBA" id="ARBA00023163"/>
    </source>
</evidence>
<feature type="compositionally biased region" description="Polar residues" evidence="4">
    <location>
        <begin position="226"/>
        <end position="249"/>
    </location>
</feature>
<dbReference type="Proteomes" id="UP001303373">
    <property type="component" value="Chromosome 3"/>
</dbReference>
<dbReference type="EMBL" id="CP138582">
    <property type="protein sequence ID" value="WPG99887.1"/>
    <property type="molecule type" value="Genomic_DNA"/>
</dbReference>
<dbReference type="GO" id="GO:0030015">
    <property type="term" value="C:CCR4-NOT core complex"/>
    <property type="evidence" value="ECO:0007669"/>
    <property type="project" value="InterPro"/>
</dbReference>
<dbReference type="GO" id="GO:0000289">
    <property type="term" value="P:nuclear-transcribed mRNA poly(A) tail shortening"/>
    <property type="evidence" value="ECO:0007669"/>
    <property type="project" value="UniProtKB-ARBA"/>
</dbReference>
<proteinExistence type="inferred from homology"/>
<dbReference type="GO" id="GO:0006355">
    <property type="term" value="P:regulation of DNA-templated transcription"/>
    <property type="evidence" value="ECO:0007669"/>
    <property type="project" value="InterPro"/>
</dbReference>
<evidence type="ECO:0000256" key="1">
    <source>
        <dbReference type="ARBA" id="ARBA00007682"/>
    </source>
</evidence>
<reference evidence="6 7" key="1">
    <citation type="submission" date="2023-11" db="EMBL/GenBank/DDBJ databases">
        <title>An acidophilic fungus is an integral part of prey digestion in a carnivorous sundew plant.</title>
        <authorList>
            <person name="Tsai I.J."/>
        </authorList>
    </citation>
    <scope>NUCLEOTIDE SEQUENCE [LARGE SCALE GENOMIC DNA]</scope>
    <source>
        <strain evidence="6">169a</strain>
    </source>
</reference>
<keyword evidence="3" id="KW-0804">Transcription</keyword>
<feature type="domain" description="NOT2/NOT3/NOT5 C-terminal" evidence="5">
    <location>
        <begin position="340"/>
        <end position="471"/>
    </location>
</feature>
<feature type="region of interest" description="Disordered" evidence="4">
    <location>
        <begin position="84"/>
        <end position="212"/>
    </location>
</feature>
<feature type="region of interest" description="Disordered" evidence="4">
    <location>
        <begin position="1"/>
        <end position="46"/>
    </location>
</feature>
<dbReference type="PANTHER" id="PTHR23326">
    <property type="entry name" value="CCR4 NOT-RELATED"/>
    <property type="match status" value="1"/>
</dbReference>
<accession>A0AAQ3M4C8</accession>
<dbReference type="InterPro" id="IPR038635">
    <property type="entry name" value="CCR4-NOT_su2/3/5_C_sf"/>
</dbReference>
<feature type="compositionally biased region" description="Polar residues" evidence="4">
    <location>
        <begin position="97"/>
        <end position="112"/>
    </location>
</feature>
<dbReference type="AlphaFoldDB" id="A0AAQ3M4C8"/>
<feature type="compositionally biased region" description="Polar residues" evidence="4">
    <location>
        <begin position="152"/>
        <end position="175"/>
    </location>
</feature>
<gene>
    <name evidence="6" type="ORF">R9X50_00270700</name>
</gene>
<evidence type="ECO:0000313" key="6">
    <source>
        <dbReference type="EMBL" id="WPG99887.1"/>
    </source>
</evidence>
<evidence type="ECO:0000313" key="7">
    <source>
        <dbReference type="Proteomes" id="UP001303373"/>
    </source>
</evidence>
<evidence type="ECO:0000259" key="5">
    <source>
        <dbReference type="Pfam" id="PF04153"/>
    </source>
</evidence>
<dbReference type="Pfam" id="PF04153">
    <property type="entry name" value="NOT2_3_5_C"/>
    <property type="match status" value="1"/>
</dbReference>
<name>A0AAQ3M4C8_9PEZI</name>
<evidence type="ECO:0000256" key="2">
    <source>
        <dbReference type="ARBA" id="ARBA00023015"/>
    </source>
</evidence>
<evidence type="ECO:0000256" key="4">
    <source>
        <dbReference type="SAM" id="MobiDB-lite"/>
    </source>
</evidence>
<comment type="similarity">
    <text evidence="1">Belongs to the CNOT2/3/5 family.</text>
</comment>
<dbReference type="InterPro" id="IPR040168">
    <property type="entry name" value="Not2/3/5"/>
</dbReference>
<dbReference type="Gene3D" id="2.30.30.1020">
    <property type="entry name" value="CCR4-NOT complex subunit 2/3/5, C-terminal domain"/>
    <property type="match status" value="1"/>
</dbReference>
<sequence length="511" mass="54243">MNSRSDSTNPQQPIRNMSMNTYGSQPTRQGPRLQNTQKSSIGTGLGGAGWGMAGVAGGFGAAAPSALARTGGAELPGAPRPGLSGFAQVMGGGSGQAPINMSDFPSLSGGSRQQQQANAATASWNSNTIRQQTQQAPPSAQAQQDSPSNSSTQQVGDQFDGQRSVQQPSGEQNGNGEEFPPLGGQTNGESLGQHDGFGSGLVSPDVSHARPNGQQMQMPIREAGASLQQSSQGPIGSVQGQGSSQNATQPAPGLGMKKYADMTETEKWGLPGLMAAFEARRQMESGGPVDLTIPASMRNAIFMGQDLSGLGLDLDSPDPLYPSFTPFPALSSSGSQFDFHDRHMVPDFTLPSAYTVTNVPPLSSRLNAFSDETLFSVFYQHPRDILQELAAMELTVRDWRWHKVLRQWLQKDTRESNTGSSLPIFDLATNAPVGTQPVRMGDRTERGVYVFFDAMNWRRERREFILDYEQLDHRHQGNVGGAGVSGPPPPGMGGPVGTQNLGAIRSQGTGA</sequence>